<dbReference type="SUPFAM" id="SSF53271">
    <property type="entry name" value="PRTase-like"/>
    <property type="match status" value="1"/>
</dbReference>
<dbReference type="InterPro" id="IPR054559">
    <property type="entry name" value="PSMD12-CSN4-like_N"/>
</dbReference>
<comment type="function">
    <text evidence="1">Catalyzes the transfer of a ribosyl phosphate group from 5-phosphoribose 1-diphosphate to orotate, leading to the formation of orotidine monophosphate (OMP).</text>
</comment>
<dbReference type="HAMAP" id="MF_01208">
    <property type="entry name" value="PyrE"/>
    <property type="match status" value="1"/>
</dbReference>
<dbReference type="PROSITE" id="PS50250">
    <property type="entry name" value="PCI"/>
    <property type="match status" value="1"/>
</dbReference>
<name>A0A899FYT2_9ASCO</name>
<gene>
    <name evidence="10" type="ORF">MERGE_002979</name>
</gene>
<evidence type="ECO:0000259" key="9">
    <source>
        <dbReference type="PROSITE" id="PS50250"/>
    </source>
</evidence>
<comment type="similarity">
    <text evidence="3">Belongs to the purine/pyrimidine phosphoribosyltransferase family. PyrE subfamily.</text>
</comment>
<evidence type="ECO:0000256" key="2">
    <source>
        <dbReference type="ARBA" id="ARBA00004889"/>
    </source>
</evidence>
<keyword evidence="8" id="KW-0665">Pyrimidine biosynthesis</keyword>
<dbReference type="Gene3D" id="3.40.50.2020">
    <property type="match status" value="1"/>
</dbReference>
<reference evidence="10" key="1">
    <citation type="submission" date="2020-06" db="EMBL/GenBank/DDBJ databases">
        <title>Genomes of multiple members of Pneumocystis genus reveal paths to human pathogen Pneumocystis jirovecii.</title>
        <authorList>
            <person name="Cisse O.H."/>
            <person name="Ma L."/>
            <person name="Dekker J."/>
            <person name="Khil P."/>
            <person name="Jo J."/>
            <person name="Brenchley J."/>
            <person name="Blair R."/>
            <person name="Pahar B."/>
            <person name="Chabe M."/>
            <person name="Van Rompay K.A."/>
            <person name="Keesler R."/>
            <person name="Sukura A."/>
            <person name="Hirsch V."/>
            <person name="Kutty G."/>
            <person name="Liu Y."/>
            <person name="Peng L."/>
            <person name="Chen J."/>
            <person name="Song J."/>
            <person name="Weissenbacher-Lang C."/>
            <person name="Xu J."/>
            <person name="Upham N.S."/>
            <person name="Stajich J.E."/>
            <person name="Cuomo C.A."/>
            <person name="Cushion M.T."/>
            <person name="Kovacs J.A."/>
        </authorList>
    </citation>
    <scope>NUCLEOTIDE SEQUENCE</scope>
    <source>
        <strain evidence="10">2A</strain>
    </source>
</reference>
<organism evidence="10 11">
    <name type="scientific">Pneumocystis wakefieldiae</name>
    <dbReference type="NCBI Taxonomy" id="38082"/>
    <lineage>
        <taxon>Eukaryota</taxon>
        <taxon>Fungi</taxon>
        <taxon>Dikarya</taxon>
        <taxon>Ascomycota</taxon>
        <taxon>Taphrinomycotina</taxon>
        <taxon>Pneumocystomycetes</taxon>
        <taxon>Pneumocystaceae</taxon>
        <taxon>Pneumocystis</taxon>
    </lineage>
</organism>
<evidence type="ECO:0000256" key="6">
    <source>
        <dbReference type="ARBA" id="ARBA00022676"/>
    </source>
</evidence>
<dbReference type="NCBIfam" id="TIGR00336">
    <property type="entry name" value="pyrE"/>
    <property type="match status" value="1"/>
</dbReference>
<comment type="pathway">
    <text evidence="2">Pyrimidine metabolism; UMP biosynthesis via de novo pathway; UMP from orotate: step 1/2.</text>
</comment>
<keyword evidence="6" id="KW-0328">Glycosyltransferase</keyword>
<dbReference type="GO" id="GO:0006207">
    <property type="term" value="P:'de novo' pyrimidine nucleobase biosynthetic process"/>
    <property type="evidence" value="ECO:0007669"/>
    <property type="project" value="TreeGrafter"/>
</dbReference>
<dbReference type="InterPro" id="IPR004467">
    <property type="entry name" value="Or_phspho_trans_dom"/>
</dbReference>
<sequence>MIHDFYELINLFLKMNDDLTKDVSSCPEELLLDDSSCFVNIFKKIARFPEKLEEFEQLLTDVFSDDKNLLNIQKILEQWIEYIDLIEDVSAKKKVLEMILSKTQIKILDIELVYKMKEKLAKIYEDACEHHQVVKILQDITLESSEWVFSDNYKLKIYVWILQNLLEIENADLFNTYFEKASCLDHDTCDPELLFHLKLVQAKFLDKSHNFLEASKKYFELTVLECISEMQWLEYLDAAVICIALCPMSSTRSKILSTFYENCNFVNFSNCFILEKLHFRKVFFPDEVEEIQRRLKPYQNIELEDGTTVFMRTVIEHNLLSIGNVYYNIGFSELAELLGISVEMAQDYTAKMIEQGSLSAKIDHISELVLFDNINQNCKMEMEQWDDSIRKICMEIEDISSKISLNYNMNYKDDILFLSKKSGALKFGTFFLKSGRKSPYFFNSSFMNSSIFLKSLAIAFSHVILDSNIEFDIIFGLAYKGIPLGAITTLKLCELDKTKENIEFVYHRKENKDHGEGGNIVGTSMKGKKVLILDDVITAGTAIREAISIVEKEGGKLVGIVEILDRQEKENNGKVSAVEMLRQEYQIPVEAIITFKDIIDYSKKDLNEEELKLIQEYREKYVIESAL</sequence>
<dbReference type="InterPro" id="IPR000836">
    <property type="entry name" value="PRTase_dom"/>
</dbReference>
<dbReference type="UniPathway" id="UPA00070">
    <property type="reaction ID" value="UER00119"/>
</dbReference>
<dbReference type="GO" id="GO:0004588">
    <property type="term" value="F:orotate phosphoribosyltransferase activity"/>
    <property type="evidence" value="ECO:0007669"/>
    <property type="project" value="UniProtKB-EC"/>
</dbReference>
<dbReference type="PANTHER" id="PTHR46683">
    <property type="entry name" value="OROTATE PHOSPHORIBOSYLTRANSFERASE 1-RELATED"/>
    <property type="match status" value="1"/>
</dbReference>
<dbReference type="GO" id="GO:0044205">
    <property type="term" value="P:'de novo' UMP biosynthetic process"/>
    <property type="evidence" value="ECO:0007669"/>
    <property type="project" value="UniProtKB-UniPathway"/>
</dbReference>
<dbReference type="GO" id="GO:0005737">
    <property type="term" value="C:cytoplasm"/>
    <property type="evidence" value="ECO:0007669"/>
    <property type="project" value="TreeGrafter"/>
</dbReference>
<dbReference type="Pfam" id="PF01399">
    <property type="entry name" value="PCI"/>
    <property type="match status" value="1"/>
</dbReference>
<dbReference type="OrthoDB" id="5553476at2759"/>
<dbReference type="SMART" id="SM00088">
    <property type="entry name" value="PINT"/>
    <property type="match status" value="1"/>
</dbReference>
<keyword evidence="7" id="KW-0808">Transferase</keyword>
<dbReference type="Pfam" id="PF00156">
    <property type="entry name" value="Pribosyltran"/>
    <property type="match status" value="1"/>
</dbReference>
<keyword evidence="11" id="KW-1185">Reference proteome</keyword>
<accession>A0A899FYT2</accession>
<dbReference type="AlphaFoldDB" id="A0A899FYT2"/>
<dbReference type="Gene3D" id="1.10.10.10">
    <property type="entry name" value="Winged helix-like DNA-binding domain superfamily/Winged helix DNA-binding domain"/>
    <property type="match status" value="1"/>
</dbReference>
<dbReference type="GO" id="GO:0046132">
    <property type="term" value="P:pyrimidine ribonucleoside biosynthetic process"/>
    <property type="evidence" value="ECO:0007669"/>
    <property type="project" value="TreeGrafter"/>
</dbReference>
<evidence type="ECO:0000256" key="8">
    <source>
        <dbReference type="ARBA" id="ARBA00022975"/>
    </source>
</evidence>
<evidence type="ECO:0000313" key="11">
    <source>
        <dbReference type="Proteomes" id="UP000663699"/>
    </source>
</evidence>
<feature type="domain" description="PCI" evidence="9">
    <location>
        <begin position="213"/>
        <end position="376"/>
    </location>
</feature>
<dbReference type="EC" id="2.4.2.10" evidence="5"/>
<evidence type="ECO:0000256" key="4">
    <source>
        <dbReference type="ARBA" id="ARBA00011738"/>
    </source>
</evidence>
<protein>
    <recommendedName>
        <fullName evidence="5">orotate phosphoribosyltransferase</fullName>
        <ecNumber evidence="5">2.4.2.10</ecNumber>
    </recommendedName>
</protein>
<evidence type="ECO:0000256" key="3">
    <source>
        <dbReference type="ARBA" id="ARBA00006340"/>
    </source>
</evidence>
<dbReference type="EMBL" id="CP054538">
    <property type="protein sequence ID" value="QSL65666.1"/>
    <property type="molecule type" value="Genomic_DNA"/>
</dbReference>
<dbReference type="InterPro" id="IPR036390">
    <property type="entry name" value="WH_DNA-bd_sf"/>
</dbReference>
<evidence type="ECO:0000256" key="7">
    <source>
        <dbReference type="ARBA" id="ARBA00022679"/>
    </source>
</evidence>
<dbReference type="InterPro" id="IPR023031">
    <property type="entry name" value="OPRT"/>
</dbReference>
<evidence type="ECO:0000256" key="5">
    <source>
        <dbReference type="ARBA" id="ARBA00011971"/>
    </source>
</evidence>
<dbReference type="CDD" id="cd06223">
    <property type="entry name" value="PRTases_typeI"/>
    <property type="match status" value="1"/>
</dbReference>
<evidence type="ECO:0000256" key="1">
    <source>
        <dbReference type="ARBA" id="ARBA00003769"/>
    </source>
</evidence>
<dbReference type="InterPro" id="IPR029057">
    <property type="entry name" value="PRTase-like"/>
</dbReference>
<dbReference type="InterPro" id="IPR000717">
    <property type="entry name" value="PCI_dom"/>
</dbReference>
<dbReference type="SUPFAM" id="SSF46785">
    <property type="entry name" value="Winged helix' DNA-binding domain"/>
    <property type="match status" value="1"/>
</dbReference>
<dbReference type="Pfam" id="PF22241">
    <property type="entry name" value="PSMD12-CSN4_N"/>
    <property type="match status" value="1"/>
</dbReference>
<dbReference type="Proteomes" id="UP000663699">
    <property type="component" value="Chromosome 7"/>
</dbReference>
<comment type="subunit">
    <text evidence="4">Homodimer.</text>
</comment>
<dbReference type="PANTHER" id="PTHR46683:SF1">
    <property type="entry name" value="OROTATE PHOSPHORIBOSYLTRANSFERASE 1-RELATED"/>
    <property type="match status" value="1"/>
</dbReference>
<evidence type="ECO:0000313" key="10">
    <source>
        <dbReference type="EMBL" id="QSL65666.1"/>
    </source>
</evidence>
<dbReference type="InterPro" id="IPR036388">
    <property type="entry name" value="WH-like_DNA-bd_sf"/>
</dbReference>
<dbReference type="FunFam" id="3.40.50.2020:FF:000008">
    <property type="entry name" value="Orotate phosphoribosyltransferase"/>
    <property type="match status" value="1"/>
</dbReference>
<proteinExistence type="inferred from homology"/>